<protein>
    <recommendedName>
        <fullName evidence="1">DUF5071 domain-containing protein</fullName>
    </recommendedName>
</protein>
<proteinExistence type="predicted"/>
<dbReference type="GeneID" id="20361093"/>
<comment type="caution">
    <text evidence="2">The sequence shown here is derived from an EMBL/GenBank/DDBJ whole genome shotgun (WGS) entry which is preliminary data.</text>
</comment>
<evidence type="ECO:0000313" key="3">
    <source>
        <dbReference type="Proteomes" id="UP000007978"/>
    </source>
</evidence>
<gene>
    <name evidence="2" type="ORF">FPSE_02474</name>
</gene>
<dbReference type="AlphaFoldDB" id="K3UXI1"/>
<dbReference type="HOGENOM" id="CLU_1081985_0_0_1"/>
<dbReference type="KEGG" id="fpu:FPSE_02474"/>
<dbReference type="OrthoDB" id="2969215at2759"/>
<dbReference type="Proteomes" id="UP000007978">
    <property type="component" value="Chromosome 3"/>
</dbReference>
<keyword evidence="3" id="KW-1185">Reference proteome</keyword>
<evidence type="ECO:0000259" key="1">
    <source>
        <dbReference type="Pfam" id="PF16804"/>
    </source>
</evidence>
<dbReference type="InterPro" id="IPR031837">
    <property type="entry name" value="DUF5071"/>
</dbReference>
<evidence type="ECO:0000313" key="2">
    <source>
        <dbReference type="EMBL" id="EKJ77396.1"/>
    </source>
</evidence>
<accession>K3UXI1</accession>
<dbReference type="eggNOG" id="ENOG502SMVK">
    <property type="taxonomic scope" value="Eukaryota"/>
</dbReference>
<dbReference type="EMBL" id="AFNW01000059">
    <property type="protein sequence ID" value="EKJ77396.1"/>
    <property type="molecule type" value="Genomic_DNA"/>
</dbReference>
<organism evidence="2 3">
    <name type="scientific">Fusarium pseudograminearum (strain CS3096)</name>
    <name type="common">Wheat and barley crown-rot fungus</name>
    <dbReference type="NCBI Taxonomy" id="1028729"/>
    <lineage>
        <taxon>Eukaryota</taxon>
        <taxon>Fungi</taxon>
        <taxon>Dikarya</taxon>
        <taxon>Ascomycota</taxon>
        <taxon>Pezizomycotina</taxon>
        <taxon>Sordariomycetes</taxon>
        <taxon>Hypocreomycetidae</taxon>
        <taxon>Hypocreales</taxon>
        <taxon>Nectriaceae</taxon>
        <taxon>Fusarium</taxon>
    </lineage>
</organism>
<feature type="domain" description="DUF5071" evidence="1">
    <location>
        <begin position="121"/>
        <end position="235"/>
    </location>
</feature>
<sequence>MCPSELAKLAKLTTDELAVSIKPILPELSQRSSQAEPAAVAAITSILTPHPGDDDRVTKTIRGHIIYCILIKLPFEQLQAYQNTVAAVNAQNTETSKVKPDFYFDNMKRLERFMVEPEAVWVAEDWLDLVGFRTLVDRVHTAEQMRPYMRDLYHWLVDSELPDSYSQKQLARFPETAAAVAAEIINDMVAGKEALSKNARRLNSLISNVLFVYVPMGKDWMLLRKPIESLTEVLKEVVKKGGWNDYESCWEACEVAI</sequence>
<reference evidence="2 3" key="1">
    <citation type="journal article" date="2012" name="PLoS Pathog.">
        <title>Comparative pathogenomics reveals horizontally acquired novel virulence genes in fungi infecting cereal hosts.</title>
        <authorList>
            <person name="Gardiner D.M."/>
            <person name="McDonald M.C."/>
            <person name="Covarelli L."/>
            <person name="Solomon P.S."/>
            <person name="Rusu A.G."/>
            <person name="Marshall M."/>
            <person name="Kazan K."/>
            <person name="Chakraborty S."/>
            <person name="McDonald B.A."/>
            <person name="Manners J.M."/>
        </authorList>
    </citation>
    <scope>NUCLEOTIDE SEQUENCE [LARGE SCALE GENOMIC DNA]</scope>
    <source>
        <strain evidence="2 3">CS3096</strain>
    </source>
</reference>
<dbReference type="RefSeq" id="XP_009253868.1">
    <property type="nucleotide sequence ID" value="XM_009255593.1"/>
</dbReference>
<name>K3UXI1_FUSPC</name>
<dbReference type="Pfam" id="PF16804">
    <property type="entry name" value="DUF5071"/>
    <property type="match status" value="1"/>
</dbReference>